<protein>
    <recommendedName>
        <fullName evidence="9">Resistance to inhibitors of cholinesterase protein 3 N-terminal domain-containing protein</fullName>
    </recommendedName>
</protein>
<dbReference type="InterPro" id="IPR032763">
    <property type="entry name" value="RIC3_N"/>
</dbReference>
<dbReference type="GO" id="GO:0043025">
    <property type="term" value="C:neuronal cell body"/>
    <property type="evidence" value="ECO:0007669"/>
    <property type="project" value="TreeGrafter"/>
</dbReference>
<evidence type="ECO:0000256" key="4">
    <source>
        <dbReference type="ARBA" id="ARBA00022824"/>
    </source>
</evidence>
<evidence type="ECO:0000256" key="1">
    <source>
        <dbReference type="ARBA" id="ARBA00004586"/>
    </source>
</evidence>
<feature type="compositionally biased region" description="Basic and acidic residues" evidence="7">
    <location>
        <begin position="364"/>
        <end position="375"/>
    </location>
</feature>
<dbReference type="PANTHER" id="PTHR21723">
    <property type="entry name" value="RESISTANCE TO INHIBITORS OF CHOLINESTERASE PROTEIN 3 RIC3"/>
    <property type="match status" value="1"/>
</dbReference>
<dbReference type="GO" id="GO:0034394">
    <property type="term" value="P:protein localization to cell surface"/>
    <property type="evidence" value="ECO:0007669"/>
    <property type="project" value="TreeGrafter"/>
</dbReference>
<dbReference type="PANTHER" id="PTHR21723:SF3">
    <property type="entry name" value="PROTEIN RIC-3"/>
    <property type="match status" value="1"/>
</dbReference>
<organism evidence="10">
    <name type="scientific">Lepeophtheirus salmonis</name>
    <name type="common">Salmon louse</name>
    <name type="synonym">Caligus salmonis</name>
    <dbReference type="NCBI Taxonomy" id="72036"/>
    <lineage>
        <taxon>Eukaryota</taxon>
        <taxon>Metazoa</taxon>
        <taxon>Ecdysozoa</taxon>
        <taxon>Arthropoda</taxon>
        <taxon>Crustacea</taxon>
        <taxon>Multicrustacea</taxon>
        <taxon>Hexanauplia</taxon>
        <taxon>Copepoda</taxon>
        <taxon>Siphonostomatoida</taxon>
        <taxon>Caligidae</taxon>
        <taxon>Lepeophtheirus</taxon>
    </lineage>
</organism>
<dbReference type="InterPro" id="IPR026160">
    <property type="entry name" value="Ric3"/>
</dbReference>
<dbReference type="GO" id="GO:0007271">
    <property type="term" value="P:synaptic transmission, cholinergic"/>
    <property type="evidence" value="ECO:0007669"/>
    <property type="project" value="TreeGrafter"/>
</dbReference>
<comment type="similarity">
    <text evidence="2">Belongs to the ric-3 family.</text>
</comment>
<reference evidence="10" key="1">
    <citation type="submission" date="2014-05" db="EMBL/GenBank/DDBJ databases">
        <authorList>
            <person name="Chronopoulou M."/>
        </authorList>
    </citation>
    <scope>NUCLEOTIDE SEQUENCE</scope>
    <source>
        <tissue evidence="10">Whole organism</tissue>
    </source>
</reference>
<dbReference type="EMBL" id="HACA01012529">
    <property type="protein sequence ID" value="CDW29890.1"/>
    <property type="molecule type" value="Transcribed_RNA"/>
</dbReference>
<evidence type="ECO:0000313" key="10">
    <source>
        <dbReference type="EMBL" id="CDW29890.1"/>
    </source>
</evidence>
<feature type="transmembrane region" description="Helical" evidence="8">
    <location>
        <begin position="12"/>
        <end position="31"/>
    </location>
</feature>
<evidence type="ECO:0000259" key="9">
    <source>
        <dbReference type="Pfam" id="PF15361"/>
    </source>
</evidence>
<feature type="region of interest" description="Disordered" evidence="7">
    <location>
        <begin position="300"/>
        <end position="375"/>
    </location>
</feature>
<keyword evidence="6 8" id="KW-0472">Membrane</keyword>
<feature type="domain" description="Resistance to inhibitors of cholinesterase protein 3 N-terminal" evidence="9">
    <location>
        <begin position="24"/>
        <end position="297"/>
    </location>
</feature>
<proteinExistence type="inferred from homology"/>
<evidence type="ECO:0000256" key="7">
    <source>
        <dbReference type="SAM" id="MobiDB-lite"/>
    </source>
</evidence>
<dbReference type="PROSITE" id="PS51257">
    <property type="entry name" value="PROKAR_LIPOPROTEIN"/>
    <property type="match status" value="1"/>
</dbReference>
<dbReference type="OrthoDB" id="10070774at2759"/>
<feature type="compositionally biased region" description="Basic and acidic residues" evidence="7">
    <location>
        <begin position="309"/>
        <end position="336"/>
    </location>
</feature>
<evidence type="ECO:0000256" key="2">
    <source>
        <dbReference type="ARBA" id="ARBA00008538"/>
    </source>
</evidence>
<keyword evidence="3 8" id="KW-0812">Transmembrane</keyword>
<evidence type="ECO:0000256" key="3">
    <source>
        <dbReference type="ARBA" id="ARBA00022692"/>
    </source>
</evidence>
<name>A0A0K2TVQ0_LEPSM</name>
<keyword evidence="5 8" id="KW-1133">Transmembrane helix</keyword>
<feature type="transmembrane region" description="Helical" evidence="8">
    <location>
        <begin position="123"/>
        <end position="142"/>
    </location>
</feature>
<evidence type="ECO:0000256" key="6">
    <source>
        <dbReference type="ARBA" id="ARBA00023136"/>
    </source>
</evidence>
<dbReference type="GO" id="GO:0005789">
    <property type="term" value="C:endoplasmic reticulum membrane"/>
    <property type="evidence" value="ECO:0007669"/>
    <property type="project" value="UniProtKB-SubCell"/>
</dbReference>
<evidence type="ECO:0000256" key="8">
    <source>
        <dbReference type="SAM" id="Phobius"/>
    </source>
</evidence>
<sequence length="375" mass="42265">MADKSFNMSDVSTGKSILICGIILSCFAVLWPKIFHPMLFGSNLFSTKNAVKDSLRQERSSDMHPEYAHPAFRERGKIFYGEEGRQIKRSMDKDMRAGPGPVPGMRPTFGGPGMPTPAPRSQGTMGVLMPMYTIGIIVFFVYTTMKIIFKKNDDPINEPLYSRKSLNSGMEEIQDVSESPTRYPGAAVDDYCGNSLYITKKINVENVETLHHEILGNEHYQQQKQVTPTGIPEDHSISRCNDAACRQINNAKIMTDRTENLLIGNNKVMDTGDPRDVEINLLRQRLEETEKAMERIMAQMGGLVQNPKNESEVVEHLPEEESKEEGLEKNNCDDKSGSISEQETDGEESREAESEDSVEYDEQDKEHSIETKKDK</sequence>
<feature type="compositionally biased region" description="Acidic residues" evidence="7">
    <location>
        <begin position="353"/>
        <end position="363"/>
    </location>
</feature>
<comment type="subcellular location">
    <subcellularLocation>
        <location evidence="1">Endoplasmic reticulum membrane</location>
    </subcellularLocation>
</comment>
<dbReference type="GO" id="GO:0045202">
    <property type="term" value="C:synapse"/>
    <property type="evidence" value="ECO:0007669"/>
    <property type="project" value="GOC"/>
</dbReference>
<evidence type="ECO:0000256" key="5">
    <source>
        <dbReference type="ARBA" id="ARBA00022989"/>
    </source>
</evidence>
<dbReference type="AlphaFoldDB" id="A0A0K2TVQ0"/>
<keyword evidence="4" id="KW-0256">Endoplasmic reticulum</keyword>
<dbReference type="GO" id="GO:0043005">
    <property type="term" value="C:neuron projection"/>
    <property type="evidence" value="ECO:0007669"/>
    <property type="project" value="TreeGrafter"/>
</dbReference>
<accession>A0A0K2TVQ0</accession>
<dbReference type="Pfam" id="PF15361">
    <property type="entry name" value="RIC3"/>
    <property type="match status" value="1"/>
</dbReference>